<dbReference type="SMART" id="SM00316">
    <property type="entry name" value="S1"/>
    <property type="match status" value="1"/>
</dbReference>
<dbReference type="Pfam" id="PF00575">
    <property type="entry name" value="S1"/>
    <property type="match status" value="1"/>
</dbReference>
<evidence type="ECO:0000313" key="11">
    <source>
        <dbReference type="EMBL" id="QCZ92384.1"/>
    </source>
</evidence>
<dbReference type="EC" id="3.1.13.1" evidence="8"/>
<dbReference type="InterPro" id="IPR001900">
    <property type="entry name" value="RNase_II/R"/>
</dbReference>
<feature type="region of interest" description="Disordered" evidence="9">
    <location>
        <begin position="729"/>
        <end position="776"/>
    </location>
</feature>
<evidence type="ECO:0000256" key="1">
    <source>
        <dbReference type="ARBA" id="ARBA00001849"/>
    </source>
</evidence>
<dbReference type="GO" id="GO:0003723">
    <property type="term" value="F:RNA binding"/>
    <property type="evidence" value="ECO:0007669"/>
    <property type="project" value="UniProtKB-UniRule"/>
</dbReference>
<sequence length="776" mass="87728">MSDDPHYQREKEKYENPVASREFLMSVIKDHGKPISFLEICAAVGAQDEESHIGVQRRLRAMEREGQIQFTKSKRYILQDKDELIRGRIIGHRDGFGFLRPEDNSGDLYISGGQMQLFLHDDVVDARVSGTDRKGRKEGYVVAVVEPRQEPIVGRYFTEQGFGVVIPDDSRINHEIVIPPENVNGARMGQVVVVELTQRPRRRVSPVGKITEILGEHMAPGMEIEMALRTFDIPHQWPQGVERAVSRLTEQVPEDAKQGRIDLRQLPLVTIDGEDARDFDDAVFCEPLDNGGWQLWVAIADVSHYVRPGTALDTEAVNRGNSVYFPEQVIPMLPEVLSNGLCSLNPEVDRLCMVCEMTISAEGKLQAYQFYEAVMNSHARLTYTKVWNILQGDKDLHQRYESHVGHLRNLHDLYRVLHKARQRRGAIEFETQESKFVFNAQRKIEDIVPVQRNDAHKMIEECMILANVSAAQMLESHSAPALYRVHDKPDADRLTAFTSYLAEIGVPHHITEDASPSDFTAVVNKTRSRPDQELIQTMLLRSMKQAVYDGDNVGHFGLALAQYAHFTSPIRRYPDLVVHRAIKGILAKQPFKQKVSGAKAYTEEEIEQLGEQCSMTERRADDATRDVADWLKCEFMQDHVGSSFDGVVSSVTTFGLFIRLVDYHIDGLVHITSLKDDFYHYDAVKQSLSGESGARQFRLGDTVSVQVAAVNLDERKIDLVLDDSMLKNRSGKKVKVRSAGKKSTGKPPRDKAKEKPRKGAGNNRPKKQEKAKGKKK</sequence>
<dbReference type="Pfam" id="PF17876">
    <property type="entry name" value="CSD2"/>
    <property type="match status" value="1"/>
</dbReference>
<evidence type="ECO:0000256" key="9">
    <source>
        <dbReference type="SAM" id="MobiDB-lite"/>
    </source>
</evidence>
<comment type="function">
    <text evidence="8">3'-5' exoribonuclease that releases 5'-nucleoside monophosphates and is involved in maturation of structured RNAs.</text>
</comment>
<keyword evidence="6 8" id="KW-0269">Exonuclease</keyword>
<dbReference type="AlphaFoldDB" id="A0A5B7Y9S3"/>
<dbReference type="GO" id="GO:0006402">
    <property type="term" value="P:mRNA catabolic process"/>
    <property type="evidence" value="ECO:0007669"/>
    <property type="project" value="TreeGrafter"/>
</dbReference>
<keyword evidence="12" id="KW-1185">Reference proteome</keyword>
<dbReference type="NCBIfam" id="NF008648">
    <property type="entry name" value="PRK11642.1"/>
    <property type="match status" value="1"/>
</dbReference>
<proteinExistence type="inferred from homology"/>
<dbReference type="EMBL" id="CP039852">
    <property type="protein sequence ID" value="QCZ92384.1"/>
    <property type="molecule type" value="Genomic_DNA"/>
</dbReference>
<dbReference type="RefSeq" id="WP_139755143.1">
    <property type="nucleotide sequence ID" value="NZ_CP039852.1"/>
</dbReference>
<evidence type="ECO:0000259" key="10">
    <source>
        <dbReference type="PROSITE" id="PS50126"/>
    </source>
</evidence>
<dbReference type="OrthoDB" id="9764149at2"/>
<dbReference type="SMART" id="SM00955">
    <property type="entry name" value="RNB"/>
    <property type="match status" value="1"/>
</dbReference>
<organism evidence="11 12">
    <name type="scientific">Salinimonas iocasae</name>
    <dbReference type="NCBI Taxonomy" id="2572577"/>
    <lineage>
        <taxon>Bacteria</taxon>
        <taxon>Pseudomonadati</taxon>
        <taxon>Pseudomonadota</taxon>
        <taxon>Gammaproteobacteria</taxon>
        <taxon>Alteromonadales</taxon>
        <taxon>Alteromonadaceae</taxon>
        <taxon>Alteromonas/Salinimonas group</taxon>
        <taxon>Salinimonas</taxon>
    </lineage>
</organism>
<comment type="subcellular location">
    <subcellularLocation>
        <location evidence="2 8">Cytoplasm</location>
    </subcellularLocation>
</comment>
<protein>
    <recommendedName>
        <fullName evidence="8">Ribonuclease R</fullName>
        <shortName evidence="8">RNase R</shortName>
        <ecNumber evidence="8">3.1.13.1</ecNumber>
    </recommendedName>
</protein>
<dbReference type="InterPro" id="IPR022966">
    <property type="entry name" value="RNase_II/R_CS"/>
</dbReference>
<evidence type="ECO:0000256" key="4">
    <source>
        <dbReference type="ARBA" id="ARBA00022722"/>
    </source>
</evidence>
<accession>A0A5B7Y9S3</accession>
<dbReference type="HAMAP" id="MF_01895">
    <property type="entry name" value="RNase_R"/>
    <property type="match status" value="1"/>
</dbReference>
<feature type="domain" description="S1 motif" evidence="10">
    <location>
        <begin position="641"/>
        <end position="722"/>
    </location>
</feature>
<evidence type="ECO:0000256" key="3">
    <source>
        <dbReference type="ARBA" id="ARBA00022490"/>
    </source>
</evidence>
<dbReference type="Gene3D" id="2.40.50.140">
    <property type="entry name" value="Nucleic acid-binding proteins"/>
    <property type="match status" value="2"/>
</dbReference>
<dbReference type="Pfam" id="PF00773">
    <property type="entry name" value="RNB"/>
    <property type="match status" value="1"/>
</dbReference>
<reference evidence="11 12" key="1">
    <citation type="submission" date="2019-04" db="EMBL/GenBank/DDBJ databases">
        <title>Salinimonas iocasae sp. nov., a halophilic bacterium isolated from the outer tube casing of tubeworms in Okinawa Trough.</title>
        <authorList>
            <person name="Zhang H."/>
            <person name="Wang H."/>
            <person name="Li C."/>
        </authorList>
    </citation>
    <scope>NUCLEOTIDE SEQUENCE [LARGE SCALE GENOMIC DNA]</scope>
    <source>
        <strain evidence="11 12">KX18D6</strain>
    </source>
</reference>
<gene>
    <name evidence="8" type="primary">rnr</name>
    <name evidence="11" type="ORF">FBQ74_02325</name>
</gene>
<evidence type="ECO:0000256" key="8">
    <source>
        <dbReference type="HAMAP-Rule" id="MF_01895"/>
    </source>
</evidence>
<evidence type="ECO:0000256" key="7">
    <source>
        <dbReference type="ARBA" id="ARBA00022884"/>
    </source>
</evidence>
<dbReference type="Proteomes" id="UP000304912">
    <property type="component" value="Chromosome"/>
</dbReference>
<evidence type="ECO:0000256" key="6">
    <source>
        <dbReference type="ARBA" id="ARBA00022839"/>
    </source>
</evidence>
<feature type="compositionally biased region" description="Basic residues" evidence="9">
    <location>
        <begin position="754"/>
        <end position="765"/>
    </location>
</feature>
<evidence type="ECO:0000313" key="12">
    <source>
        <dbReference type="Proteomes" id="UP000304912"/>
    </source>
</evidence>
<dbReference type="InterPro" id="IPR003029">
    <property type="entry name" value="S1_domain"/>
</dbReference>
<dbReference type="NCBIfam" id="TIGR02063">
    <property type="entry name" value="RNase_R"/>
    <property type="match status" value="1"/>
</dbReference>
<dbReference type="Pfam" id="PF08206">
    <property type="entry name" value="OB_RNB"/>
    <property type="match status" value="1"/>
</dbReference>
<dbReference type="PANTHER" id="PTHR23355:SF9">
    <property type="entry name" value="DIS3-LIKE EXONUCLEASE 2"/>
    <property type="match status" value="1"/>
</dbReference>
<dbReference type="NCBIfam" id="TIGR00358">
    <property type="entry name" value="3_prime_RNase"/>
    <property type="match status" value="1"/>
</dbReference>
<comment type="similarity">
    <text evidence="8">Belongs to the RNR ribonuclease family. RNase R subfamily.</text>
</comment>
<dbReference type="CDD" id="cd04471">
    <property type="entry name" value="S1_RNase_R"/>
    <property type="match status" value="1"/>
</dbReference>
<keyword evidence="4 8" id="KW-0540">Nuclease</keyword>
<dbReference type="InterPro" id="IPR012340">
    <property type="entry name" value="NA-bd_OB-fold"/>
</dbReference>
<keyword evidence="5 8" id="KW-0378">Hydrolase</keyword>
<keyword evidence="3 8" id="KW-0963">Cytoplasm</keyword>
<dbReference type="PROSITE" id="PS50126">
    <property type="entry name" value="S1"/>
    <property type="match status" value="1"/>
</dbReference>
<dbReference type="InterPro" id="IPR004476">
    <property type="entry name" value="RNase_II/RNase_R"/>
</dbReference>
<dbReference type="PANTHER" id="PTHR23355">
    <property type="entry name" value="RIBONUCLEASE"/>
    <property type="match status" value="1"/>
</dbReference>
<keyword evidence="7 8" id="KW-0694">RNA-binding</keyword>
<dbReference type="KEGG" id="salk:FBQ74_02325"/>
<name>A0A5B7Y9S3_9ALTE</name>
<evidence type="ECO:0000256" key="5">
    <source>
        <dbReference type="ARBA" id="ARBA00022801"/>
    </source>
</evidence>
<dbReference type="SUPFAM" id="SSF50249">
    <property type="entry name" value="Nucleic acid-binding proteins"/>
    <property type="match status" value="4"/>
</dbReference>
<evidence type="ECO:0000256" key="2">
    <source>
        <dbReference type="ARBA" id="ARBA00004496"/>
    </source>
</evidence>
<dbReference type="InterPro" id="IPR011129">
    <property type="entry name" value="CSD"/>
</dbReference>
<dbReference type="GO" id="GO:0005829">
    <property type="term" value="C:cytosol"/>
    <property type="evidence" value="ECO:0007669"/>
    <property type="project" value="TreeGrafter"/>
</dbReference>
<feature type="compositionally biased region" description="Basic and acidic residues" evidence="9">
    <location>
        <begin position="766"/>
        <end position="776"/>
    </location>
</feature>
<comment type="catalytic activity">
    <reaction evidence="1 8">
        <text>Exonucleolytic cleavage in the 3'- to 5'-direction to yield nucleoside 5'-phosphates.</text>
        <dbReference type="EC" id="3.1.13.1"/>
    </reaction>
</comment>
<dbReference type="InterPro" id="IPR050180">
    <property type="entry name" value="RNR_Ribonuclease"/>
</dbReference>
<dbReference type="InterPro" id="IPR040476">
    <property type="entry name" value="CSD2"/>
</dbReference>
<dbReference type="PROSITE" id="PS01175">
    <property type="entry name" value="RIBONUCLEASE_II"/>
    <property type="match status" value="1"/>
</dbReference>
<dbReference type="SMART" id="SM00357">
    <property type="entry name" value="CSP"/>
    <property type="match status" value="1"/>
</dbReference>
<dbReference type="InterPro" id="IPR011805">
    <property type="entry name" value="RNase_R"/>
</dbReference>
<feature type="compositionally biased region" description="Basic residues" evidence="9">
    <location>
        <begin position="729"/>
        <end position="744"/>
    </location>
</feature>
<dbReference type="GO" id="GO:0008859">
    <property type="term" value="F:exoribonuclease II activity"/>
    <property type="evidence" value="ECO:0007669"/>
    <property type="project" value="UniProtKB-UniRule"/>
</dbReference>
<dbReference type="InterPro" id="IPR013223">
    <property type="entry name" value="RNase_B_OB_dom"/>
</dbReference>